<dbReference type="OMA" id="VYRVINC"/>
<dbReference type="KEGG" id="psoj:PHYSODRAFT_504352"/>
<organism evidence="2 3">
    <name type="scientific">Phytophthora sojae (strain P6497)</name>
    <name type="common">Soybean stem and root rot agent</name>
    <name type="synonym">Phytophthora megasperma f. sp. glycines</name>
    <dbReference type="NCBI Taxonomy" id="1094619"/>
    <lineage>
        <taxon>Eukaryota</taxon>
        <taxon>Sar</taxon>
        <taxon>Stramenopiles</taxon>
        <taxon>Oomycota</taxon>
        <taxon>Peronosporomycetes</taxon>
        <taxon>Peronosporales</taxon>
        <taxon>Peronosporaceae</taxon>
        <taxon>Phytophthora</taxon>
    </lineage>
</organism>
<evidence type="ECO:0000313" key="3">
    <source>
        <dbReference type="Proteomes" id="UP000002640"/>
    </source>
</evidence>
<dbReference type="EMBL" id="JH159154">
    <property type="protein sequence ID" value="EGZ16676.1"/>
    <property type="molecule type" value="Genomic_DNA"/>
</dbReference>
<dbReference type="InParanoid" id="G4ZGH4"/>
<evidence type="ECO:0000256" key="1">
    <source>
        <dbReference type="SAM" id="MobiDB-lite"/>
    </source>
</evidence>
<protein>
    <submittedName>
        <fullName evidence="2">Uncharacterized protein</fullName>
    </submittedName>
</protein>
<accession>G4ZGH4</accession>
<dbReference type="SMR" id="G4ZGH4"/>
<evidence type="ECO:0000313" key="2">
    <source>
        <dbReference type="EMBL" id="EGZ16676.1"/>
    </source>
</evidence>
<reference evidence="2 3" key="1">
    <citation type="journal article" date="2006" name="Science">
        <title>Phytophthora genome sequences uncover evolutionary origins and mechanisms of pathogenesis.</title>
        <authorList>
            <person name="Tyler B.M."/>
            <person name="Tripathy S."/>
            <person name="Zhang X."/>
            <person name="Dehal P."/>
            <person name="Jiang R.H."/>
            <person name="Aerts A."/>
            <person name="Arredondo F.D."/>
            <person name="Baxter L."/>
            <person name="Bensasson D."/>
            <person name="Beynon J.L."/>
            <person name="Chapman J."/>
            <person name="Damasceno C.M."/>
            <person name="Dorrance A.E."/>
            <person name="Dou D."/>
            <person name="Dickerman A.W."/>
            <person name="Dubchak I.L."/>
            <person name="Garbelotto M."/>
            <person name="Gijzen M."/>
            <person name="Gordon S.G."/>
            <person name="Govers F."/>
            <person name="Grunwald N.J."/>
            <person name="Huang W."/>
            <person name="Ivors K.L."/>
            <person name="Jones R.W."/>
            <person name="Kamoun S."/>
            <person name="Krampis K."/>
            <person name="Lamour K.H."/>
            <person name="Lee M.K."/>
            <person name="McDonald W.H."/>
            <person name="Medina M."/>
            <person name="Meijer H.J."/>
            <person name="Nordberg E.K."/>
            <person name="Maclean D.J."/>
            <person name="Ospina-Giraldo M.D."/>
            <person name="Morris P.F."/>
            <person name="Phuntumart V."/>
            <person name="Putnam N.H."/>
            <person name="Rash S."/>
            <person name="Rose J.K."/>
            <person name="Sakihama Y."/>
            <person name="Salamov A.A."/>
            <person name="Savidor A."/>
            <person name="Scheuring C.F."/>
            <person name="Smith B.M."/>
            <person name="Sobral B.W."/>
            <person name="Terry A."/>
            <person name="Torto-Alalibo T.A."/>
            <person name="Win J."/>
            <person name="Xu Z."/>
            <person name="Zhang H."/>
            <person name="Grigoriev I.V."/>
            <person name="Rokhsar D.S."/>
            <person name="Boore J.L."/>
        </authorList>
    </citation>
    <scope>NUCLEOTIDE SEQUENCE [LARGE SCALE GENOMIC DNA]</scope>
    <source>
        <strain evidence="2 3">P6497</strain>
    </source>
</reference>
<gene>
    <name evidence="2" type="ORF">PHYSODRAFT_504352</name>
</gene>
<dbReference type="RefSeq" id="XP_009525734.1">
    <property type="nucleotide sequence ID" value="XM_009527439.1"/>
</dbReference>
<sequence>MEADVDEELPSQAPKDGQGSSGSSTTADRVVRVENLEDGEIFEEGAAPKPAIEVQRAIMLEQQGDAHPVDPMEIRLHLRNKKQKKRGKKKTKRKLEAMQMMDTPPGEMEVEFERVTRQRPFGDAPPPGPFTYAMMRNGPRGEPVNVRPVFQDPPPASFHPGGIRILRVNRQGSMEMLD</sequence>
<feature type="non-terminal residue" evidence="2">
    <location>
        <position position="178"/>
    </location>
</feature>
<name>G4ZGH4_PHYSP</name>
<feature type="compositionally biased region" description="Basic residues" evidence="1">
    <location>
        <begin position="77"/>
        <end position="93"/>
    </location>
</feature>
<dbReference type="GeneID" id="20658343"/>
<feature type="compositionally biased region" description="Basic and acidic residues" evidence="1">
    <location>
        <begin position="67"/>
        <end position="76"/>
    </location>
</feature>
<feature type="region of interest" description="Disordered" evidence="1">
    <location>
        <begin position="64"/>
        <end position="162"/>
    </location>
</feature>
<dbReference type="STRING" id="1094619.G4ZGH4"/>
<keyword evidence="3" id="KW-1185">Reference proteome</keyword>
<feature type="region of interest" description="Disordered" evidence="1">
    <location>
        <begin position="1"/>
        <end position="34"/>
    </location>
</feature>
<dbReference type="AlphaFoldDB" id="G4ZGH4"/>
<dbReference type="Proteomes" id="UP000002640">
    <property type="component" value="Unassembled WGS sequence"/>
</dbReference>
<proteinExistence type="predicted"/>